<keyword evidence="2" id="KW-1185">Reference proteome</keyword>
<proteinExistence type="predicted"/>
<gene>
    <name evidence="1" type="ORF">F383_03939</name>
</gene>
<sequence>MSDRRVRRSSVHQGSPTLFIHLFYSFSSITTFVHHAPNSFLYRFGPQNFHFTATYNFYPIIHFNLHRYSQLHH</sequence>
<reference evidence="2" key="1">
    <citation type="submission" date="2014-09" db="EMBL/GenBank/DDBJ databases">
        <authorList>
            <person name="Mudge J."/>
            <person name="Ramaraj T."/>
            <person name="Lindquist I.E."/>
            <person name="Bharti A.K."/>
            <person name="Sundararajan A."/>
            <person name="Cameron C.T."/>
            <person name="Woodward J.E."/>
            <person name="May G.D."/>
            <person name="Brubaker C."/>
            <person name="Broadhvest J."/>
            <person name="Wilkins T.A."/>
        </authorList>
    </citation>
    <scope>NUCLEOTIDE SEQUENCE</scope>
    <source>
        <strain evidence="2">cv. AKA8401</strain>
    </source>
</reference>
<organism evidence="1 2">
    <name type="scientific">Gossypium arboreum</name>
    <name type="common">Tree cotton</name>
    <name type="synonym">Gossypium nanking</name>
    <dbReference type="NCBI Taxonomy" id="29729"/>
    <lineage>
        <taxon>Eukaryota</taxon>
        <taxon>Viridiplantae</taxon>
        <taxon>Streptophyta</taxon>
        <taxon>Embryophyta</taxon>
        <taxon>Tracheophyta</taxon>
        <taxon>Spermatophyta</taxon>
        <taxon>Magnoliopsida</taxon>
        <taxon>eudicotyledons</taxon>
        <taxon>Gunneridae</taxon>
        <taxon>Pentapetalae</taxon>
        <taxon>rosids</taxon>
        <taxon>malvids</taxon>
        <taxon>Malvales</taxon>
        <taxon>Malvaceae</taxon>
        <taxon>Malvoideae</taxon>
        <taxon>Gossypium</taxon>
    </lineage>
</organism>
<protein>
    <submittedName>
        <fullName evidence="1">Regulator of Ty1 transposition</fullName>
    </submittedName>
</protein>
<dbReference type="Proteomes" id="UP000032142">
    <property type="component" value="Unassembled WGS sequence"/>
</dbReference>
<name>A0A0B0PEK0_GOSAR</name>
<evidence type="ECO:0000313" key="2">
    <source>
        <dbReference type="Proteomes" id="UP000032142"/>
    </source>
</evidence>
<accession>A0A0B0PEK0</accession>
<dbReference type="AlphaFoldDB" id="A0A0B0PEK0"/>
<dbReference type="EMBL" id="KN423096">
    <property type="protein sequence ID" value="KHG22864.1"/>
    <property type="molecule type" value="Genomic_DNA"/>
</dbReference>
<evidence type="ECO:0000313" key="1">
    <source>
        <dbReference type="EMBL" id="KHG22864.1"/>
    </source>
</evidence>